<sequence>MNGVRFRSPTVVKPEVANGSASGHHTLSNIRDSQSQTAPRVSFARTQPRAPYDQAAQSTTYHVPPGQWMPPNATHDQPEMVDTPGSPPDLHQYRTPIKFHAHSPPPPEREYITILPQNDSISGHGLSEQRIYHSQTPRRSTPQAESLIESDLHQRSTSTKSYAHSSRPEREYITIPPPIDSISGHGLLGQRIYLPQVASGISPQTPRGSIPQVGSLVETDHRRIPQIEAVINPSAPLNATSHPARAPPPSSYFIDKDMKVFYTEQGTDKLLGRLKLYNADSKSTSDRKPRYIDCVRLGEGLLDFPLVPESWLLLPGDMFLLHSDDKNMMAERMWLQDKHETWQDITHQWNLRNGINNMLVPHPNEKDAYLTWGRGDRPNWVKGETMKNKAKT</sequence>
<feature type="compositionally biased region" description="Polar residues" evidence="1">
    <location>
        <begin position="155"/>
        <end position="164"/>
    </location>
</feature>
<gene>
    <name evidence="2" type="ORF">PC9H_006095</name>
</gene>
<dbReference type="Proteomes" id="UP000623687">
    <property type="component" value="Unassembled WGS sequence"/>
</dbReference>
<dbReference type="RefSeq" id="XP_036631668.1">
    <property type="nucleotide sequence ID" value="XM_036775649.1"/>
</dbReference>
<name>A0A8H6ZW19_PLEOS</name>
<proteinExistence type="predicted"/>
<feature type="compositionally biased region" description="Polar residues" evidence="1">
    <location>
        <begin position="19"/>
        <end position="39"/>
    </location>
</feature>
<feature type="region of interest" description="Disordered" evidence="1">
    <location>
        <begin position="1"/>
        <end position="57"/>
    </location>
</feature>
<dbReference type="VEuPathDB" id="FungiDB:PC9H_006095"/>
<feature type="region of interest" description="Disordered" evidence="1">
    <location>
        <begin position="130"/>
        <end position="178"/>
    </location>
</feature>
<dbReference type="EMBL" id="JACETU010000004">
    <property type="protein sequence ID" value="KAF7430390.1"/>
    <property type="molecule type" value="Genomic_DNA"/>
</dbReference>
<protein>
    <submittedName>
        <fullName evidence="2">Uncharacterized protein</fullName>
    </submittedName>
</protein>
<evidence type="ECO:0000256" key="1">
    <source>
        <dbReference type="SAM" id="MobiDB-lite"/>
    </source>
</evidence>
<accession>A0A8H6ZW19</accession>
<evidence type="ECO:0000313" key="2">
    <source>
        <dbReference type="EMBL" id="KAF7430390.1"/>
    </source>
</evidence>
<evidence type="ECO:0000313" key="3">
    <source>
        <dbReference type="Proteomes" id="UP000623687"/>
    </source>
</evidence>
<reference evidence="2" key="1">
    <citation type="submission" date="2019-07" db="EMBL/GenBank/DDBJ databases">
        <authorList>
            <person name="Palmer J.M."/>
        </authorList>
    </citation>
    <scope>NUCLEOTIDE SEQUENCE</scope>
    <source>
        <strain evidence="2">PC9</strain>
    </source>
</reference>
<comment type="caution">
    <text evidence="2">The sequence shown here is derived from an EMBL/GenBank/DDBJ whole genome shotgun (WGS) entry which is preliminary data.</text>
</comment>
<organism evidence="2 3">
    <name type="scientific">Pleurotus ostreatus</name>
    <name type="common">Oyster mushroom</name>
    <name type="synonym">White-rot fungus</name>
    <dbReference type="NCBI Taxonomy" id="5322"/>
    <lineage>
        <taxon>Eukaryota</taxon>
        <taxon>Fungi</taxon>
        <taxon>Dikarya</taxon>
        <taxon>Basidiomycota</taxon>
        <taxon>Agaricomycotina</taxon>
        <taxon>Agaricomycetes</taxon>
        <taxon>Agaricomycetidae</taxon>
        <taxon>Agaricales</taxon>
        <taxon>Pleurotineae</taxon>
        <taxon>Pleurotaceae</taxon>
        <taxon>Pleurotus</taxon>
    </lineage>
</organism>
<dbReference type="GeneID" id="59375913"/>
<keyword evidence="3" id="KW-1185">Reference proteome</keyword>
<feature type="compositionally biased region" description="Polar residues" evidence="1">
    <location>
        <begin position="132"/>
        <end position="144"/>
    </location>
</feature>
<dbReference type="AlphaFoldDB" id="A0A8H6ZW19"/>